<proteinExistence type="predicted"/>
<protein>
    <submittedName>
        <fullName evidence="1">Uncharacterized protein</fullName>
    </submittedName>
</protein>
<dbReference type="AlphaFoldDB" id="A0AAD6CG79"/>
<organism evidence="1 2">
    <name type="scientific">Penicillium daleae</name>
    <dbReference type="NCBI Taxonomy" id="63821"/>
    <lineage>
        <taxon>Eukaryota</taxon>
        <taxon>Fungi</taxon>
        <taxon>Dikarya</taxon>
        <taxon>Ascomycota</taxon>
        <taxon>Pezizomycotina</taxon>
        <taxon>Eurotiomycetes</taxon>
        <taxon>Eurotiomycetidae</taxon>
        <taxon>Eurotiales</taxon>
        <taxon>Aspergillaceae</taxon>
        <taxon>Penicillium</taxon>
    </lineage>
</organism>
<sequence length="134" mass="14411">MVKCAILGIEHVAPKASGTTPAEKRSIERDQYQNCEHPGRHSIGGHGIVENRSTYIGCLSSGACHNTEGQTVTTRKAIVDRRLDTAPLNIHILEKSRPLRATGGAKGTTPGRGCRGCSETISRCYLATKEKALE</sequence>
<evidence type="ECO:0000313" key="2">
    <source>
        <dbReference type="Proteomes" id="UP001213681"/>
    </source>
</evidence>
<name>A0AAD6CG79_9EURO</name>
<comment type="caution">
    <text evidence="1">The sequence shown here is derived from an EMBL/GenBank/DDBJ whole genome shotgun (WGS) entry which is preliminary data.</text>
</comment>
<dbReference type="GeneID" id="81594237"/>
<dbReference type="RefSeq" id="XP_056771761.1">
    <property type="nucleotide sequence ID" value="XM_056903994.1"/>
</dbReference>
<reference evidence="1" key="1">
    <citation type="submission" date="2022-12" db="EMBL/GenBank/DDBJ databases">
        <authorList>
            <person name="Petersen C."/>
        </authorList>
    </citation>
    <scope>NUCLEOTIDE SEQUENCE</scope>
    <source>
        <strain evidence="1">IBT 16125</strain>
    </source>
</reference>
<accession>A0AAD6CG79</accession>
<reference evidence="1" key="2">
    <citation type="journal article" date="2023" name="IMA Fungus">
        <title>Comparative genomic study of the Penicillium genus elucidates a diverse pangenome and 15 lateral gene transfer events.</title>
        <authorList>
            <person name="Petersen C."/>
            <person name="Sorensen T."/>
            <person name="Nielsen M.R."/>
            <person name="Sondergaard T.E."/>
            <person name="Sorensen J.L."/>
            <person name="Fitzpatrick D.A."/>
            <person name="Frisvad J.C."/>
            <person name="Nielsen K.L."/>
        </authorList>
    </citation>
    <scope>NUCLEOTIDE SEQUENCE</scope>
    <source>
        <strain evidence="1">IBT 16125</strain>
    </source>
</reference>
<gene>
    <name evidence="1" type="ORF">N7458_000600</name>
</gene>
<evidence type="ECO:0000313" key="1">
    <source>
        <dbReference type="EMBL" id="KAJ5464914.1"/>
    </source>
</evidence>
<dbReference type="Proteomes" id="UP001213681">
    <property type="component" value="Unassembled WGS sequence"/>
</dbReference>
<dbReference type="EMBL" id="JAPVEA010000001">
    <property type="protein sequence ID" value="KAJ5464914.1"/>
    <property type="molecule type" value="Genomic_DNA"/>
</dbReference>
<keyword evidence="2" id="KW-1185">Reference proteome</keyword>